<evidence type="ECO:0000256" key="14">
    <source>
        <dbReference type="ARBA" id="ARBA00048021"/>
    </source>
</evidence>
<reference evidence="17 18" key="1">
    <citation type="submission" date="2020-10" db="EMBL/GenBank/DDBJ databases">
        <title>Ca. Dormibacterota MAGs.</title>
        <authorList>
            <person name="Montgomery K."/>
        </authorList>
    </citation>
    <scope>NUCLEOTIDE SEQUENCE [LARGE SCALE GENOMIC DNA]</scope>
    <source>
        <strain evidence="17">Mitchell_Peninsula_5</strain>
    </source>
</reference>
<dbReference type="InterPro" id="IPR015424">
    <property type="entry name" value="PyrdxlP-dep_Trfase"/>
</dbReference>
<comment type="pathway">
    <text evidence="3">Amino-acid degradation; 4-aminobutanoate degradation.</text>
</comment>
<comment type="cofactor">
    <cofactor evidence="2">
        <name>pyridoxal 5'-phosphate</name>
        <dbReference type="ChEBI" id="CHEBI:597326"/>
    </cofactor>
</comment>
<dbReference type="AlphaFoldDB" id="A0A934NF83"/>
<proteinExistence type="inferred from homology"/>
<evidence type="ECO:0000256" key="13">
    <source>
        <dbReference type="ARBA" id="ARBA00031787"/>
    </source>
</evidence>
<evidence type="ECO:0000256" key="3">
    <source>
        <dbReference type="ARBA" id="ARBA00005176"/>
    </source>
</evidence>
<dbReference type="EMBL" id="JAEKNN010000009">
    <property type="protein sequence ID" value="MBJ7608270.1"/>
    <property type="molecule type" value="Genomic_DNA"/>
</dbReference>
<evidence type="ECO:0000256" key="1">
    <source>
        <dbReference type="ARBA" id="ARBA00001750"/>
    </source>
</evidence>
<evidence type="ECO:0000256" key="9">
    <source>
        <dbReference type="ARBA" id="ARBA00022898"/>
    </source>
</evidence>
<evidence type="ECO:0000256" key="7">
    <source>
        <dbReference type="ARBA" id="ARBA00022576"/>
    </source>
</evidence>
<organism evidence="17 18">
    <name type="scientific">Candidatus Amunia macphersoniae</name>
    <dbReference type="NCBI Taxonomy" id="3127014"/>
    <lineage>
        <taxon>Bacteria</taxon>
        <taxon>Bacillati</taxon>
        <taxon>Candidatus Dormiibacterota</taxon>
        <taxon>Candidatus Dormibacteria</taxon>
        <taxon>Candidatus Aeolococcales</taxon>
        <taxon>Candidatus Aeolococcaceae</taxon>
        <taxon>Candidatus Amunia</taxon>
    </lineage>
</organism>
<dbReference type="SUPFAM" id="SSF53383">
    <property type="entry name" value="PLP-dependent transferases"/>
    <property type="match status" value="1"/>
</dbReference>
<dbReference type="GO" id="GO:0047298">
    <property type="term" value="F:(S)-3-amino-2-methylpropionate transaminase activity"/>
    <property type="evidence" value="ECO:0007669"/>
    <property type="project" value="UniProtKB-EC"/>
</dbReference>
<dbReference type="PANTHER" id="PTHR11986">
    <property type="entry name" value="AMINOTRANSFERASE CLASS III"/>
    <property type="match status" value="1"/>
</dbReference>
<dbReference type="Gene3D" id="3.40.640.10">
    <property type="entry name" value="Type I PLP-dependent aspartate aminotransferase-like (Major domain)"/>
    <property type="match status" value="1"/>
</dbReference>
<dbReference type="Pfam" id="PF00202">
    <property type="entry name" value="Aminotran_3"/>
    <property type="match status" value="1"/>
</dbReference>
<evidence type="ECO:0000256" key="2">
    <source>
        <dbReference type="ARBA" id="ARBA00001933"/>
    </source>
</evidence>
<name>A0A934NF83_9BACT</name>
<keyword evidence="8" id="KW-0808">Transferase</keyword>
<comment type="catalytic activity">
    <reaction evidence="14">
        <text>4-aminobutanoate + 2-oxoglutarate = succinate semialdehyde + L-glutamate</text>
        <dbReference type="Rhea" id="RHEA:23352"/>
        <dbReference type="ChEBI" id="CHEBI:16810"/>
        <dbReference type="ChEBI" id="CHEBI:29985"/>
        <dbReference type="ChEBI" id="CHEBI:57706"/>
        <dbReference type="ChEBI" id="CHEBI:59888"/>
        <dbReference type="EC" id="2.6.1.19"/>
    </reaction>
</comment>
<dbReference type="Proteomes" id="UP000614410">
    <property type="component" value="Unassembled WGS sequence"/>
</dbReference>
<dbReference type="EC" id="2.6.1.19" evidence="6"/>
<dbReference type="InterPro" id="IPR015421">
    <property type="entry name" value="PyrdxlP-dep_Trfase_major"/>
</dbReference>
<dbReference type="CDD" id="cd00610">
    <property type="entry name" value="OAT_like"/>
    <property type="match status" value="1"/>
</dbReference>
<dbReference type="InterPro" id="IPR015422">
    <property type="entry name" value="PyrdxlP-dep_Trfase_small"/>
</dbReference>
<dbReference type="EC" id="2.6.1.22" evidence="5"/>
<dbReference type="InterPro" id="IPR050103">
    <property type="entry name" value="Class-III_PLP-dep_AT"/>
</dbReference>
<evidence type="ECO:0000256" key="4">
    <source>
        <dbReference type="ARBA" id="ARBA00008954"/>
    </source>
</evidence>
<sequence length="425" mass="43986">MTLDSTARSPGPGGRTGDLLSLRARVVPRGVSTANPTVIDSATGSVWTDVDGDDWIDFTGGIGSLNVGAGHPAVVAAITEQAQRLLHTCSHVAWHEPYLRLAERLATMVPIDPPVKVMLCTTGAEAVENAVKIARAATGRPLVVSFSAAFHGRTWMALSLTGKERPYRNGIGPLVAEVRRVPFGEIEPLSELLAAHGEAVGAVIVEPILGEGGFVIPPADFLPRVAELTRAAGAVLIADEVQTGFGRTGRLFACEHTGVRPDLMVLGKSIGGGLPLAAVAGRSELMDAPGPGVLGGTYAGNPVACAASLAVCDLFADGSLLERANALGIHARARLEAAVEAAGVRADVRGLGAMVAVEFFDQAGAPHTAMAAAVQAGCMRRRLLTLRAGMDDNVLRLHCALAIEEELLDRGLDVITDAINEAAPG</sequence>
<dbReference type="FunFam" id="3.40.640.10:FF:000013">
    <property type="entry name" value="4-aminobutyrate aminotransferase"/>
    <property type="match status" value="1"/>
</dbReference>
<evidence type="ECO:0000256" key="10">
    <source>
        <dbReference type="ARBA" id="ARBA00029760"/>
    </source>
</evidence>
<evidence type="ECO:0000256" key="11">
    <source>
        <dbReference type="ARBA" id="ARBA00030204"/>
    </source>
</evidence>
<accession>A0A934NF83</accession>
<protein>
    <recommendedName>
        <fullName evidence="12">(S)-3-amino-2-methylpropionate transaminase</fullName>
        <ecNumber evidence="6">2.6.1.19</ecNumber>
        <ecNumber evidence="5">2.6.1.22</ecNumber>
    </recommendedName>
    <alternativeName>
        <fullName evidence="13">GABA aminotransferase</fullName>
    </alternativeName>
    <alternativeName>
        <fullName evidence="11">Gamma-amino-N-butyrate transaminase</fullName>
    </alternativeName>
    <alternativeName>
        <fullName evidence="15">Glutamate:succinic semialdehyde transaminase</fullName>
    </alternativeName>
    <alternativeName>
        <fullName evidence="10">L-AIBAT</fullName>
    </alternativeName>
</protein>
<dbReference type="Gene3D" id="3.90.1150.10">
    <property type="entry name" value="Aspartate Aminotransferase, domain 1"/>
    <property type="match status" value="1"/>
</dbReference>
<dbReference type="GO" id="GO:0042802">
    <property type="term" value="F:identical protein binding"/>
    <property type="evidence" value="ECO:0007669"/>
    <property type="project" value="TreeGrafter"/>
</dbReference>
<keyword evidence="9 16" id="KW-0663">Pyridoxal phosphate</keyword>
<comment type="similarity">
    <text evidence="4 16">Belongs to the class-III pyridoxal-phosphate-dependent aminotransferase family.</text>
</comment>
<dbReference type="GO" id="GO:0034386">
    <property type="term" value="F:4-aminobutyrate:2-oxoglutarate transaminase activity"/>
    <property type="evidence" value="ECO:0007669"/>
    <property type="project" value="UniProtKB-EC"/>
</dbReference>
<evidence type="ECO:0000313" key="17">
    <source>
        <dbReference type="EMBL" id="MBJ7608270.1"/>
    </source>
</evidence>
<evidence type="ECO:0000256" key="15">
    <source>
        <dbReference type="ARBA" id="ARBA00050054"/>
    </source>
</evidence>
<evidence type="ECO:0000256" key="5">
    <source>
        <dbReference type="ARBA" id="ARBA00012876"/>
    </source>
</evidence>
<dbReference type="InterPro" id="IPR049704">
    <property type="entry name" value="Aminotrans_3_PPA_site"/>
</dbReference>
<evidence type="ECO:0000256" key="12">
    <source>
        <dbReference type="ARBA" id="ARBA00030857"/>
    </source>
</evidence>
<keyword evidence="7 17" id="KW-0032">Aminotransferase</keyword>
<dbReference type="GO" id="GO:0030170">
    <property type="term" value="F:pyridoxal phosphate binding"/>
    <property type="evidence" value="ECO:0007669"/>
    <property type="project" value="InterPro"/>
</dbReference>
<evidence type="ECO:0000256" key="8">
    <source>
        <dbReference type="ARBA" id="ARBA00022679"/>
    </source>
</evidence>
<comment type="caution">
    <text evidence="17">The sequence shown here is derived from an EMBL/GenBank/DDBJ whole genome shotgun (WGS) entry which is preliminary data.</text>
</comment>
<evidence type="ECO:0000313" key="18">
    <source>
        <dbReference type="Proteomes" id="UP000614410"/>
    </source>
</evidence>
<comment type="catalytic activity">
    <reaction evidence="1">
        <text>(S)-3-amino-2-methylpropanoate + 2-oxoglutarate = 2-methyl-3-oxopropanoate + L-glutamate</text>
        <dbReference type="Rhea" id="RHEA:13993"/>
        <dbReference type="ChEBI" id="CHEBI:16810"/>
        <dbReference type="ChEBI" id="CHEBI:29985"/>
        <dbReference type="ChEBI" id="CHEBI:57700"/>
        <dbReference type="ChEBI" id="CHEBI:58655"/>
        <dbReference type="EC" id="2.6.1.22"/>
    </reaction>
</comment>
<dbReference type="PIRSF" id="PIRSF000521">
    <property type="entry name" value="Transaminase_4ab_Lys_Orn"/>
    <property type="match status" value="1"/>
</dbReference>
<dbReference type="PANTHER" id="PTHR11986:SF58">
    <property type="entry name" value="LEUCINE_METHIONINE RACEMASE"/>
    <property type="match status" value="1"/>
</dbReference>
<evidence type="ECO:0000256" key="16">
    <source>
        <dbReference type="RuleBase" id="RU003560"/>
    </source>
</evidence>
<gene>
    <name evidence="17" type="ORF">JF887_02405</name>
</gene>
<dbReference type="PROSITE" id="PS00600">
    <property type="entry name" value="AA_TRANSFER_CLASS_3"/>
    <property type="match status" value="1"/>
</dbReference>
<dbReference type="InterPro" id="IPR005814">
    <property type="entry name" value="Aminotrans_3"/>
</dbReference>
<evidence type="ECO:0000256" key="6">
    <source>
        <dbReference type="ARBA" id="ARBA00012912"/>
    </source>
</evidence>